<dbReference type="EMBL" id="KI394917">
    <property type="protein sequence ID" value="ERN00283.1"/>
    <property type="molecule type" value="Genomic_DNA"/>
</dbReference>
<gene>
    <name evidence="1" type="ORF">AMTR_s00107p00031440</name>
</gene>
<reference evidence="2" key="1">
    <citation type="journal article" date="2013" name="Science">
        <title>The Amborella genome and the evolution of flowering plants.</title>
        <authorList>
            <consortium name="Amborella Genome Project"/>
        </authorList>
    </citation>
    <scope>NUCLEOTIDE SEQUENCE [LARGE SCALE GENOMIC DNA]</scope>
</reference>
<name>W1NXA9_AMBTC</name>
<dbReference type="Proteomes" id="UP000017836">
    <property type="component" value="Unassembled WGS sequence"/>
</dbReference>
<sequence>MRPRGYEDKLVRAVEANTTMLVEALALRQKWYPDVYNQVNSAFEMLSTFVSIDMGDIEARMEILQRQVNDEAVEEEDG</sequence>
<dbReference type="Gramene" id="ERN00283">
    <property type="protein sequence ID" value="ERN00283"/>
    <property type="gene ID" value="AMTR_s00107p00031440"/>
</dbReference>
<organism evidence="1 2">
    <name type="scientific">Amborella trichopoda</name>
    <dbReference type="NCBI Taxonomy" id="13333"/>
    <lineage>
        <taxon>Eukaryota</taxon>
        <taxon>Viridiplantae</taxon>
        <taxon>Streptophyta</taxon>
        <taxon>Embryophyta</taxon>
        <taxon>Tracheophyta</taxon>
        <taxon>Spermatophyta</taxon>
        <taxon>Magnoliopsida</taxon>
        <taxon>Amborellales</taxon>
        <taxon>Amborellaceae</taxon>
        <taxon>Amborella</taxon>
    </lineage>
</organism>
<evidence type="ECO:0000313" key="1">
    <source>
        <dbReference type="EMBL" id="ERN00283.1"/>
    </source>
</evidence>
<evidence type="ECO:0000313" key="2">
    <source>
        <dbReference type="Proteomes" id="UP000017836"/>
    </source>
</evidence>
<dbReference type="AlphaFoldDB" id="W1NXA9"/>
<proteinExistence type="predicted"/>
<keyword evidence="2" id="KW-1185">Reference proteome</keyword>
<dbReference type="HOGENOM" id="CLU_180304_0_0_1"/>
<accession>W1NXA9</accession>
<protein>
    <submittedName>
        <fullName evidence="1">Uncharacterized protein</fullName>
    </submittedName>
</protein>